<comment type="pathway">
    <text evidence="3 13">Cofactor biosynthesis; molybdopterin biosynthesis.</text>
</comment>
<dbReference type="CDD" id="cd00887">
    <property type="entry name" value="MoeA"/>
    <property type="match status" value="1"/>
</dbReference>
<dbReference type="InterPro" id="IPR001453">
    <property type="entry name" value="MoaB/Mog_dom"/>
</dbReference>
<evidence type="ECO:0000256" key="3">
    <source>
        <dbReference type="ARBA" id="ARBA00005046"/>
    </source>
</evidence>
<dbReference type="Pfam" id="PF03453">
    <property type="entry name" value="MoeA_N"/>
    <property type="match status" value="1"/>
</dbReference>
<comment type="catalytic activity">
    <reaction evidence="12">
        <text>adenylyl-molybdopterin + molybdate = Mo-molybdopterin + AMP + H(+)</text>
        <dbReference type="Rhea" id="RHEA:35047"/>
        <dbReference type="ChEBI" id="CHEBI:15378"/>
        <dbReference type="ChEBI" id="CHEBI:36264"/>
        <dbReference type="ChEBI" id="CHEBI:62727"/>
        <dbReference type="ChEBI" id="CHEBI:71302"/>
        <dbReference type="ChEBI" id="CHEBI:456215"/>
        <dbReference type="EC" id="2.10.1.1"/>
    </reaction>
</comment>
<dbReference type="Gene3D" id="2.40.340.10">
    <property type="entry name" value="MoeA, C-terminal, domain IV"/>
    <property type="match status" value="1"/>
</dbReference>
<dbReference type="Gene3D" id="2.170.190.11">
    <property type="entry name" value="Molybdopterin biosynthesis moea protein, domain 3"/>
    <property type="match status" value="1"/>
</dbReference>
<protein>
    <recommendedName>
        <fullName evidence="6 13">Molybdopterin molybdenumtransferase</fullName>
        <ecNumber evidence="5 13">2.10.1.1</ecNumber>
    </recommendedName>
</protein>
<evidence type="ECO:0000313" key="15">
    <source>
        <dbReference type="EMBL" id="ENH95933.1"/>
    </source>
</evidence>
<dbReference type="EC" id="2.10.1.1" evidence="5 13"/>
<dbReference type="SUPFAM" id="SSF63867">
    <property type="entry name" value="MoeA C-terminal domain-like"/>
    <property type="match status" value="1"/>
</dbReference>
<evidence type="ECO:0000256" key="1">
    <source>
        <dbReference type="ARBA" id="ARBA00001946"/>
    </source>
</evidence>
<evidence type="ECO:0000256" key="7">
    <source>
        <dbReference type="ARBA" id="ARBA00022505"/>
    </source>
</evidence>
<dbReference type="GO" id="GO:0046872">
    <property type="term" value="F:metal ion binding"/>
    <property type="evidence" value="ECO:0007669"/>
    <property type="project" value="UniProtKB-UniRule"/>
</dbReference>
<dbReference type="UniPathway" id="UPA00344"/>
<sequence>MKRERQPIPVFDALQRVMKYEKKGPIEYVPIEEAYRRILGKDIVADHDVPAFDRSPYDGYAIRACDTNGAAEQTPITLEVVGHIGAGSRYEKELKANQAVRIMTGAELPIGADAVIMLEDTEVHESTQTYVDIKRTLHSEQNISFQGEDIAKGDVLLERGTRLHPGMIALLATFGYAQVPVVKQPIVGIIATGNELLEVDQPLEPGKIRNSNAYTLIAQVKRAGGLPIYFGQLSDQVDSSVERIREAMNQVDFFITTGGVSVGDFDLLPDILEAIQADVLFNKIAMRPGSVTTVAHANDTLIFGLSGNPSACYVGFELYLRPVIDQFLQKHQFGLPKSKARLAVDFPKANPFDRFVRGFVKVNDTRYMVEPAGKDKSNMVHSLSAANCLIYLPGGTQGYQKGDVVDIFMLDSEMIS</sequence>
<evidence type="ECO:0000256" key="4">
    <source>
        <dbReference type="ARBA" id="ARBA00010763"/>
    </source>
</evidence>
<dbReference type="Pfam" id="PF03454">
    <property type="entry name" value="MoeA_C"/>
    <property type="match status" value="1"/>
</dbReference>
<dbReference type="InterPro" id="IPR038987">
    <property type="entry name" value="MoeA-like"/>
</dbReference>
<dbReference type="Proteomes" id="UP000012283">
    <property type="component" value="Unassembled WGS sequence"/>
</dbReference>
<dbReference type="InterPro" id="IPR005110">
    <property type="entry name" value="MoeA_linker/N"/>
</dbReference>
<evidence type="ECO:0000256" key="13">
    <source>
        <dbReference type="RuleBase" id="RU365090"/>
    </source>
</evidence>
<name>N4W6T1_9BACI</name>
<dbReference type="NCBIfam" id="NF045515">
    <property type="entry name" value="Glp_gephyrin"/>
    <property type="match status" value="1"/>
</dbReference>
<dbReference type="EMBL" id="APML01000068">
    <property type="protein sequence ID" value="ENH95933.1"/>
    <property type="molecule type" value="Genomic_DNA"/>
</dbReference>
<dbReference type="SUPFAM" id="SSF53218">
    <property type="entry name" value="Molybdenum cofactor biosynthesis proteins"/>
    <property type="match status" value="1"/>
</dbReference>
<dbReference type="PATRIC" id="fig|1308866.3.peg.2717"/>
<reference evidence="15 16" key="1">
    <citation type="submission" date="2013-03" db="EMBL/GenBank/DDBJ databases">
        <title>Draft genome sequence of Gracibacillus halophilus YIM-C55.5, a moderately halophilic and thermophilic organism from the Xiaochaidamu salt lake.</title>
        <authorList>
            <person name="Sugumar T."/>
            <person name="Polireddy D.R."/>
            <person name="Antony A."/>
            <person name="Madhava Y.R."/>
            <person name="Sivakumar N."/>
        </authorList>
    </citation>
    <scope>NUCLEOTIDE SEQUENCE [LARGE SCALE GENOMIC DNA]</scope>
    <source>
        <strain evidence="15 16">YIM-C55.5</strain>
    </source>
</reference>
<keyword evidence="10 13" id="KW-0460">Magnesium</keyword>
<organism evidence="15 16">
    <name type="scientific">Gracilibacillus halophilus YIM-C55.5</name>
    <dbReference type="NCBI Taxonomy" id="1308866"/>
    <lineage>
        <taxon>Bacteria</taxon>
        <taxon>Bacillati</taxon>
        <taxon>Bacillota</taxon>
        <taxon>Bacilli</taxon>
        <taxon>Bacillales</taxon>
        <taxon>Bacillaceae</taxon>
        <taxon>Gracilibacillus</taxon>
    </lineage>
</organism>
<dbReference type="InterPro" id="IPR005111">
    <property type="entry name" value="MoeA_C_domain_IV"/>
</dbReference>
<keyword evidence="7 13" id="KW-0500">Molybdenum</keyword>
<dbReference type="SUPFAM" id="SSF63882">
    <property type="entry name" value="MoeA N-terminal region -like"/>
    <property type="match status" value="1"/>
</dbReference>
<dbReference type="PANTHER" id="PTHR10192:SF5">
    <property type="entry name" value="GEPHYRIN"/>
    <property type="match status" value="1"/>
</dbReference>
<evidence type="ECO:0000256" key="11">
    <source>
        <dbReference type="ARBA" id="ARBA00023150"/>
    </source>
</evidence>
<dbReference type="FunFam" id="3.40.980.10:FF:000004">
    <property type="entry name" value="Molybdopterin molybdenumtransferase"/>
    <property type="match status" value="1"/>
</dbReference>
<comment type="cofactor">
    <cofactor evidence="1 13">
        <name>Mg(2+)</name>
        <dbReference type="ChEBI" id="CHEBI:18420"/>
    </cofactor>
</comment>
<evidence type="ECO:0000256" key="6">
    <source>
        <dbReference type="ARBA" id="ARBA00021108"/>
    </source>
</evidence>
<evidence type="ECO:0000256" key="12">
    <source>
        <dbReference type="ARBA" id="ARBA00047317"/>
    </source>
</evidence>
<keyword evidence="11 13" id="KW-0501">Molybdenum cofactor biosynthesis</keyword>
<evidence type="ECO:0000256" key="2">
    <source>
        <dbReference type="ARBA" id="ARBA00002901"/>
    </source>
</evidence>
<dbReference type="GO" id="GO:0061599">
    <property type="term" value="F:molybdopterin molybdotransferase activity"/>
    <property type="evidence" value="ECO:0007669"/>
    <property type="project" value="UniProtKB-UniRule"/>
</dbReference>
<dbReference type="NCBIfam" id="TIGR00177">
    <property type="entry name" value="molyb_syn"/>
    <property type="match status" value="1"/>
</dbReference>
<comment type="similarity">
    <text evidence="4 13">Belongs to the MoeA family.</text>
</comment>
<dbReference type="STRING" id="1308866.J416_13454"/>
<keyword evidence="9 13" id="KW-0479">Metal-binding</keyword>
<comment type="function">
    <text evidence="2 13">Catalyzes the insertion of molybdate into adenylated molybdopterin with the concomitant release of AMP.</text>
</comment>
<dbReference type="PANTHER" id="PTHR10192">
    <property type="entry name" value="MOLYBDOPTERIN BIOSYNTHESIS PROTEIN"/>
    <property type="match status" value="1"/>
</dbReference>
<dbReference type="Pfam" id="PF00994">
    <property type="entry name" value="MoCF_biosynth"/>
    <property type="match status" value="1"/>
</dbReference>
<accession>N4W6T1</accession>
<dbReference type="AlphaFoldDB" id="N4W6T1"/>
<dbReference type="FunFam" id="2.170.190.11:FF:000001">
    <property type="entry name" value="Molybdopterin molybdenumtransferase"/>
    <property type="match status" value="1"/>
</dbReference>
<dbReference type="OrthoDB" id="9804758at2"/>
<evidence type="ECO:0000259" key="14">
    <source>
        <dbReference type="SMART" id="SM00852"/>
    </source>
</evidence>
<evidence type="ECO:0000256" key="9">
    <source>
        <dbReference type="ARBA" id="ARBA00022723"/>
    </source>
</evidence>
<dbReference type="InterPro" id="IPR036135">
    <property type="entry name" value="MoeA_linker/N_sf"/>
</dbReference>
<evidence type="ECO:0000256" key="5">
    <source>
        <dbReference type="ARBA" id="ARBA00013269"/>
    </source>
</evidence>
<keyword evidence="16" id="KW-1185">Reference proteome</keyword>
<evidence type="ECO:0000256" key="8">
    <source>
        <dbReference type="ARBA" id="ARBA00022679"/>
    </source>
</evidence>
<proteinExistence type="inferred from homology"/>
<dbReference type="InterPro" id="IPR036425">
    <property type="entry name" value="MoaB/Mog-like_dom_sf"/>
</dbReference>
<dbReference type="InterPro" id="IPR036688">
    <property type="entry name" value="MoeA_C_domain_IV_sf"/>
</dbReference>
<evidence type="ECO:0000256" key="10">
    <source>
        <dbReference type="ARBA" id="ARBA00022842"/>
    </source>
</evidence>
<dbReference type="RefSeq" id="WP_003473205.1">
    <property type="nucleotide sequence ID" value="NZ_APML01000068.1"/>
</dbReference>
<dbReference type="Gene3D" id="3.90.105.10">
    <property type="entry name" value="Molybdopterin biosynthesis moea protein, domain 2"/>
    <property type="match status" value="1"/>
</dbReference>
<dbReference type="SMART" id="SM00852">
    <property type="entry name" value="MoCF_biosynth"/>
    <property type="match status" value="1"/>
</dbReference>
<comment type="caution">
    <text evidence="15">The sequence shown here is derived from an EMBL/GenBank/DDBJ whole genome shotgun (WGS) entry which is preliminary data.</text>
</comment>
<dbReference type="eggNOG" id="COG0303">
    <property type="taxonomic scope" value="Bacteria"/>
</dbReference>
<feature type="domain" description="MoaB/Mog" evidence="14">
    <location>
        <begin position="188"/>
        <end position="326"/>
    </location>
</feature>
<evidence type="ECO:0000313" key="16">
    <source>
        <dbReference type="Proteomes" id="UP000012283"/>
    </source>
</evidence>
<gene>
    <name evidence="15" type="ORF">J416_13454</name>
</gene>
<dbReference type="GO" id="GO:0006777">
    <property type="term" value="P:Mo-molybdopterin cofactor biosynthetic process"/>
    <property type="evidence" value="ECO:0007669"/>
    <property type="project" value="UniProtKB-UniRule"/>
</dbReference>
<dbReference type="GO" id="GO:0005829">
    <property type="term" value="C:cytosol"/>
    <property type="evidence" value="ECO:0007669"/>
    <property type="project" value="TreeGrafter"/>
</dbReference>
<dbReference type="Gene3D" id="3.40.980.10">
    <property type="entry name" value="MoaB/Mog-like domain"/>
    <property type="match status" value="1"/>
</dbReference>
<keyword evidence="8 13" id="KW-0808">Transferase</keyword>